<feature type="binding site" evidence="4">
    <location>
        <position position="151"/>
    </location>
    <ligand>
        <name>Zn(2+)</name>
        <dbReference type="ChEBI" id="CHEBI:29105"/>
    </ligand>
</feature>
<dbReference type="Proteomes" id="UP000198771">
    <property type="component" value="Unassembled WGS sequence"/>
</dbReference>
<dbReference type="PANTHER" id="PTHR11085:SF10">
    <property type="entry name" value="NAD-DEPENDENT PROTEIN DEACYLASE SIRTUIN-5, MITOCHONDRIAL-RELATED"/>
    <property type="match status" value="1"/>
</dbReference>
<proteinExistence type="predicted"/>
<evidence type="ECO:0000256" key="1">
    <source>
        <dbReference type="ARBA" id="ARBA00012928"/>
    </source>
</evidence>
<feature type="active site" description="Proton acceptor" evidence="4">
    <location>
        <position position="119"/>
    </location>
</feature>
<dbReference type="SUPFAM" id="SSF52467">
    <property type="entry name" value="DHS-like NAD/FAD-binding domain"/>
    <property type="match status" value="1"/>
</dbReference>
<dbReference type="OrthoDB" id="9800582at2"/>
<evidence type="ECO:0000259" key="5">
    <source>
        <dbReference type="PROSITE" id="PS50305"/>
    </source>
</evidence>
<keyword evidence="4" id="KW-0862">Zinc</keyword>
<dbReference type="EMBL" id="FMXO01000013">
    <property type="protein sequence ID" value="SDB47323.1"/>
    <property type="molecule type" value="Genomic_DNA"/>
</dbReference>
<accession>A0A1G6DQ55</accession>
<dbReference type="NCBIfam" id="NF001753">
    <property type="entry name" value="PRK00481.1-3"/>
    <property type="match status" value="1"/>
</dbReference>
<dbReference type="Pfam" id="PF02146">
    <property type="entry name" value="SIR2"/>
    <property type="match status" value="1"/>
</dbReference>
<dbReference type="GO" id="GO:0046872">
    <property type="term" value="F:metal ion binding"/>
    <property type="evidence" value="ECO:0007669"/>
    <property type="project" value="UniProtKB-KW"/>
</dbReference>
<dbReference type="GO" id="GO:0017136">
    <property type="term" value="F:histone deacetylase activity, NAD-dependent"/>
    <property type="evidence" value="ECO:0007669"/>
    <property type="project" value="TreeGrafter"/>
</dbReference>
<dbReference type="InterPro" id="IPR026590">
    <property type="entry name" value="Ssirtuin_cat_dom"/>
</dbReference>
<evidence type="ECO:0000256" key="2">
    <source>
        <dbReference type="ARBA" id="ARBA00022679"/>
    </source>
</evidence>
<name>A0A1G6DQ55_9BACT</name>
<gene>
    <name evidence="6" type="ORF">SAMN05660653_02312</name>
</gene>
<dbReference type="InterPro" id="IPR003000">
    <property type="entry name" value="Sirtuin"/>
</dbReference>
<feature type="binding site" evidence="4">
    <location>
        <position position="130"/>
    </location>
    <ligand>
        <name>Zn(2+)</name>
        <dbReference type="ChEBI" id="CHEBI:29105"/>
    </ligand>
</feature>
<dbReference type="InterPro" id="IPR029035">
    <property type="entry name" value="DHS-like_NAD/FAD-binding_dom"/>
</dbReference>
<keyword evidence="7" id="KW-1185">Reference proteome</keyword>
<keyword evidence="3" id="KW-0520">NAD</keyword>
<evidence type="ECO:0000256" key="4">
    <source>
        <dbReference type="PROSITE-ProRule" id="PRU00236"/>
    </source>
</evidence>
<dbReference type="EC" id="2.3.1.286" evidence="1"/>
<dbReference type="InterPro" id="IPR026591">
    <property type="entry name" value="Sirtuin_cat_small_dom_sf"/>
</dbReference>
<feature type="domain" description="Deacetylase sirtuin-type" evidence="5">
    <location>
        <begin position="1"/>
        <end position="249"/>
    </location>
</feature>
<keyword evidence="2" id="KW-0808">Transferase</keyword>
<dbReference type="GO" id="GO:0070403">
    <property type="term" value="F:NAD+ binding"/>
    <property type="evidence" value="ECO:0007669"/>
    <property type="project" value="InterPro"/>
</dbReference>
<protein>
    <recommendedName>
        <fullName evidence="1">protein acetyllysine N-acetyltransferase</fullName>
        <ecNumber evidence="1">2.3.1.286</ecNumber>
    </recommendedName>
</protein>
<dbReference type="STRING" id="617002.SAMN05660653_02312"/>
<organism evidence="6 7">
    <name type="scientific">Desulfonatronum thiosulfatophilum</name>
    <dbReference type="NCBI Taxonomy" id="617002"/>
    <lineage>
        <taxon>Bacteria</taxon>
        <taxon>Pseudomonadati</taxon>
        <taxon>Thermodesulfobacteriota</taxon>
        <taxon>Desulfovibrionia</taxon>
        <taxon>Desulfovibrionales</taxon>
        <taxon>Desulfonatronaceae</taxon>
        <taxon>Desulfonatronum</taxon>
    </lineage>
</organism>
<dbReference type="AlphaFoldDB" id="A0A1G6DQ55"/>
<feature type="binding site" evidence="4">
    <location>
        <position position="154"/>
    </location>
    <ligand>
        <name>Zn(2+)</name>
        <dbReference type="ChEBI" id="CHEBI:29105"/>
    </ligand>
</feature>
<dbReference type="InterPro" id="IPR050134">
    <property type="entry name" value="NAD-dep_sirtuin_deacylases"/>
</dbReference>
<reference evidence="6 7" key="1">
    <citation type="submission" date="2016-10" db="EMBL/GenBank/DDBJ databases">
        <authorList>
            <person name="de Groot N.N."/>
        </authorList>
    </citation>
    <scope>NUCLEOTIDE SEQUENCE [LARGE SCALE GENOMIC DNA]</scope>
    <source>
        <strain evidence="6 7">ASO4-2</strain>
    </source>
</reference>
<dbReference type="PROSITE" id="PS50305">
    <property type="entry name" value="SIRTUIN"/>
    <property type="match status" value="1"/>
</dbReference>
<sequence length="258" mass="28056">MSLLLQQAADIWQNSRRVIALTGAGISVPSGIPDFRSPGGLWSQFDASVVASTWGLEHNPKAVWDFLLSALEMFEQAKPNPAHLALTRLEQAGALSCVITQNIDGLHQQAGTRNVIEFHGNCRGFYCNGCRREYPAAAAVGLQKADLPWLCDVCRRVIRPTLVFFGEAIPHEALNRSRHWSEQADLVVIIGTSGDVAPANVIPYQVKAQGGRVLEINLGQTAYGNLADVRLDLPAEECLPVLADLLTEGESQSLFSSR</sequence>
<evidence type="ECO:0000313" key="6">
    <source>
        <dbReference type="EMBL" id="SDB47323.1"/>
    </source>
</evidence>
<feature type="binding site" evidence="4">
    <location>
        <position position="127"/>
    </location>
    <ligand>
        <name>Zn(2+)</name>
        <dbReference type="ChEBI" id="CHEBI:29105"/>
    </ligand>
</feature>
<dbReference type="Gene3D" id="3.40.50.1220">
    <property type="entry name" value="TPP-binding domain"/>
    <property type="match status" value="1"/>
</dbReference>
<evidence type="ECO:0000313" key="7">
    <source>
        <dbReference type="Proteomes" id="UP000198771"/>
    </source>
</evidence>
<dbReference type="CDD" id="cd01407">
    <property type="entry name" value="SIR2-fam"/>
    <property type="match status" value="1"/>
</dbReference>
<evidence type="ECO:0000256" key="3">
    <source>
        <dbReference type="ARBA" id="ARBA00023027"/>
    </source>
</evidence>
<dbReference type="Gene3D" id="3.30.1600.10">
    <property type="entry name" value="SIR2/SIRT2 'Small Domain"/>
    <property type="match status" value="1"/>
</dbReference>
<dbReference type="PANTHER" id="PTHR11085">
    <property type="entry name" value="NAD-DEPENDENT PROTEIN DEACYLASE SIRTUIN-5, MITOCHONDRIAL-RELATED"/>
    <property type="match status" value="1"/>
</dbReference>
<keyword evidence="4" id="KW-0479">Metal-binding</keyword>